<protein>
    <submittedName>
        <fullName evidence="4">Por secretion system C-terminal sorting domain-containing protein</fullName>
    </submittedName>
</protein>
<dbReference type="GO" id="GO:0004553">
    <property type="term" value="F:hydrolase activity, hydrolyzing O-glycosyl compounds"/>
    <property type="evidence" value="ECO:0007669"/>
    <property type="project" value="UniProtKB-ARBA"/>
</dbReference>
<dbReference type="Proteomes" id="UP000184522">
    <property type="component" value="Unassembled WGS sequence"/>
</dbReference>
<gene>
    <name evidence="4" type="ORF">SAMN05444148_1492</name>
</gene>
<feature type="domain" description="Fibronectin type-III" evidence="3">
    <location>
        <begin position="204"/>
        <end position="277"/>
    </location>
</feature>
<evidence type="ECO:0000313" key="4">
    <source>
        <dbReference type="EMBL" id="SHH01341.1"/>
    </source>
</evidence>
<dbReference type="SMART" id="SM00060">
    <property type="entry name" value="FN3"/>
    <property type="match status" value="2"/>
</dbReference>
<dbReference type="InterPro" id="IPR013320">
    <property type="entry name" value="ConA-like_dom_sf"/>
</dbReference>
<dbReference type="EMBL" id="FQWS01000001">
    <property type="protein sequence ID" value="SHH01341.1"/>
    <property type="molecule type" value="Genomic_DNA"/>
</dbReference>
<dbReference type="InterPro" id="IPR026444">
    <property type="entry name" value="Secre_tail"/>
</dbReference>
<keyword evidence="1 2" id="KW-0732">Signal</keyword>
<keyword evidence="5" id="KW-1185">Reference proteome</keyword>
<dbReference type="SUPFAM" id="SSF49265">
    <property type="entry name" value="Fibronectin type III"/>
    <property type="match status" value="1"/>
</dbReference>
<accession>A0A1M5PI22</accession>
<sequence>MKKITLTLALIISSGLMFGQVVLSEDFESSSSIPSGWSNNDIASAGDSWIIESTGDAALVAAGNGIVYTLGAAGNYAAFDSDGTSDNGLAENVALESPTFDASSLTQVTIQYNHAFAGNFGGSGFVEVSSDGGSNWTTVTTYTEDGYIGGTVSTDITLQLAGQANAKVRFRWTGNFSVAWYIDNISVFQCTETSAPACPVTISPTQNQMNTPTTAATDGSRQVELSWNSSATAVDYNIIFDGTDLGTTSSTSINIFGLNFNTTYTYEIRANNCFGQSTGCNVITFTTDSCTETSAPACPVTISPTQNQMNTPTTEATDGSRQVELSWNASATAVDYNIIFDGNDLGTTAGTSVNIFGLDYNTTYTYEILANNCFGQSTTCTTITFTTETTLGTQENELLNVSVSPNPTKDILNINTSLQIDKVDVFNLLGRRVISYEKESIYNNSINISSIPAGIYLVNILSDNSTKTIKIIKE</sequence>
<dbReference type="Pfam" id="PF18962">
    <property type="entry name" value="Por_Secre_tail"/>
    <property type="match status" value="1"/>
</dbReference>
<dbReference type="InterPro" id="IPR036116">
    <property type="entry name" value="FN3_sf"/>
</dbReference>
<organism evidence="4 5">
    <name type="scientific">Winogradskyella jejuensis</name>
    <dbReference type="NCBI Taxonomy" id="1089305"/>
    <lineage>
        <taxon>Bacteria</taxon>
        <taxon>Pseudomonadati</taxon>
        <taxon>Bacteroidota</taxon>
        <taxon>Flavobacteriia</taxon>
        <taxon>Flavobacteriales</taxon>
        <taxon>Flavobacteriaceae</taxon>
        <taxon>Winogradskyella</taxon>
    </lineage>
</organism>
<dbReference type="CDD" id="cd00063">
    <property type="entry name" value="FN3"/>
    <property type="match status" value="1"/>
</dbReference>
<feature type="chain" id="PRO_5012883779" evidence="2">
    <location>
        <begin position="20"/>
        <end position="474"/>
    </location>
</feature>
<dbReference type="SUPFAM" id="SSF49899">
    <property type="entry name" value="Concanavalin A-like lectins/glucanases"/>
    <property type="match status" value="1"/>
</dbReference>
<evidence type="ECO:0000256" key="2">
    <source>
        <dbReference type="SAM" id="SignalP"/>
    </source>
</evidence>
<name>A0A1M5PI22_9FLAO</name>
<dbReference type="Gene3D" id="2.60.40.10">
    <property type="entry name" value="Immunoglobulins"/>
    <property type="match status" value="2"/>
</dbReference>
<evidence type="ECO:0000259" key="3">
    <source>
        <dbReference type="SMART" id="SM00060"/>
    </source>
</evidence>
<evidence type="ECO:0000256" key="1">
    <source>
        <dbReference type="ARBA" id="ARBA00022729"/>
    </source>
</evidence>
<feature type="signal peptide" evidence="2">
    <location>
        <begin position="1"/>
        <end position="19"/>
    </location>
</feature>
<dbReference type="STRING" id="1089305.SAMN05444148_1492"/>
<dbReference type="RefSeq" id="WP_073084829.1">
    <property type="nucleotide sequence ID" value="NZ_FQWS01000001.1"/>
</dbReference>
<proteinExistence type="predicted"/>
<dbReference type="NCBIfam" id="TIGR04183">
    <property type="entry name" value="Por_Secre_tail"/>
    <property type="match status" value="1"/>
</dbReference>
<dbReference type="GO" id="GO:0005975">
    <property type="term" value="P:carbohydrate metabolic process"/>
    <property type="evidence" value="ECO:0007669"/>
    <property type="project" value="UniProtKB-ARBA"/>
</dbReference>
<feature type="domain" description="Fibronectin type-III" evidence="3">
    <location>
        <begin position="304"/>
        <end position="377"/>
    </location>
</feature>
<dbReference type="AlphaFoldDB" id="A0A1M5PI22"/>
<evidence type="ECO:0000313" key="5">
    <source>
        <dbReference type="Proteomes" id="UP000184522"/>
    </source>
</evidence>
<dbReference type="InterPro" id="IPR013783">
    <property type="entry name" value="Ig-like_fold"/>
</dbReference>
<dbReference type="OrthoDB" id="951108at2"/>
<dbReference type="Gene3D" id="2.60.120.260">
    <property type="entry name" value="Galactose-binding domain-like"/>
    <property type="match status" value="1"/>
</dbReference>
<reference evidence="5" key="1">
    <citation type="submission" date="2016-11" db="EMBL/GenBank/DDBJ databases">
        <authorList>
            <person name="Varghese N."/>
            <person name="Submissions S."/>
        </authorList>
    </citation>
    <scope>NUCLEOTIDE SEQUENCE [LARGE SCALE GENOMIC DNA]</scope>
    <source>
        <strain evidence="5">DSM 25330</strain>
    </source>
</reference>
<dbReference type="InterPro" id="IPR003961">
    <property type="entry name" value="FN3_dom"/>
</dbReference>